<gene>
    <name evidence="1" type="ORF">C8N31_101134</name>
</gene>
<proteinExistence type="predicted"/>
<sequence>MLNIYAQAFMTATRTDKVEMREHPGKNKTARRRWFRRGKTIQINPLDL</sequence>
<evidence type="ECO:0000313" key="1">
    <source>
        <dbReference type="EMBL" id="PTX75480.1"/>
    </source>
</evidence>
<dbReference type="EMBL" id="QBKU01000001">
    <property type="protein sequence ID" value="PTX75480.1"/>
    <property type="molecule type" value="Genomic_DNA"/>
</dbReference>
<accession>A0A2T6CIZ6</accession>
<name>A0A2T6CIZ6_9RHOB</name>
<dbReference type="Proteomes" id="UP000244092">
    <property type="component" value="Unassembled WGS sequence"/>
</dbReference>
<evidence type="ECO:0000313" key="2">
    <source>
        <dbReference type="Proteomes" id="UP000244092"/>
    </source>
</evidence>
<protein>
    <submittedName>
        <fullName evidence="1">Uncharacterized protein</fullName>
    </submittedName>
</protein>
<comment type="caution">
    <text evidence="1">The sequence shown here is derived from an EMBL/GenBank/DDBJ whole genome shotgun (WGS) entry which is preliminary data.</text>
</comment>
<dbReference type="AlphaFoldDB" id="A0A2T6CIZ6"/>
<organism evidence="1 2">
    <name type="scientific">Sulfitobacter mediterraneus</name>
    <dbReference type="NCBI Taxonomy" id="83219"/>
    <lineage>
        <taxon>Bacteria</taxon>
        <taxon>Pseudomonadati</taxon>
        <taxon>Pseudomonadota</taxon>
        <taxon>Alphaproteobacteria</taxon>
        <taxon>Rhodobacterales</taxon>
        <taxon>Roseobacteraceae</taxon>
        <taxon>Sulfitobacter</taxon>
    </lineage>
</organism>
<reference evidence="1 2" key="1">
    <citation type="submission" date="2018-04" db="EMBL/GenBank/DDBJ databases">
        <title>Genomic Encyclopedia of Archaeal and Bacterial Type Strains, Phase II (KMG-II): from individual species to whole genera.</title>
        <authorList>
            <person name="Goeker M."/>
        </authorList>
    </citation>
    <scope>NUCLEOTIDE SEQUENCE [LARGE SCALE GENOMIC DNA]</scope>
    <source>
        <strain evidence="1 2">DSM 12244</strain>
    </source>
</reference>
<dbReference type="RefSeq" id="WP_156026870.1">
    <property type="nucleotide sequence ID" value="NZ_CP081109.1"/>
</dbReference>